<name>A0A394DCH8_LUPAN</name>
<dbReference type="InterPro" id="IPR000120">
    <property type="entry name" value="Amidase"/>
</dbReference>
<dbReference type="AlphaFoldDB" id="A0A394DCH8"/>
<evidence type="ECO:0000313" key="4">
    <source>
        <dbReference type="Proteomes" id="UP000188354"/>
    </source>
</evidence>
<dbReference type="PANTHER" id="PTHR11895:SF67">
    <property type="entry name" value="AMIDASE DOMAIN-CONTAINING PROTEIN"/>
    <property type="match status" value="1"/>
</dbReference>
<dbReference type="InterPro" id="IPR023631">
    <property type="entry name" value="Amidase_dom"/>
</dbReference>
<protein>
    <recommendedName>
        <fullName evidence="2">Amidase domain-containing protein</fullName>
    </recommendedName>
</protein>
<comment type="caution">
    <text evidence="3">The sequence shown here is derived from an EMBL/GenBank/DDBJ whole genome shotgun (WGS) entry which is preliminary data.</text>
</comment>
<dbReference type="Pfam" id="PF01425">
    <property type="entry name" value="Amidase"/>
    <property type="match status" value="1"/>
</dbReference>
<dbReference type="GO" id="GO:0003824">
    <property type="term" value="F:catalytic activity"/>
    <property type="evidence" value="ECO:0007669"/>
    <property type="project" value="InterPro"/>
</dbReference>
<dbReference type="EMBL" id="MLAU01017345">
    <property type="protein sequence ID" value="OIW20978.1"/>
    <property type="molecule type" value="Genomic_DNA"/>
</dbReference>
<dbReference type="Gramene" id="OIW20978">
    <property type="protein sequence ID" value="OIW20978"/>
    <property type="gene ID" value="TanjilG_26712"/>
</dbReference>
<dbReference type="Proteomes" id="UP000188354">
    <property type="component" value="Unassembled WGS sequence"/>
</dbReference>
<dbReference type="InterPro" id="IPR036928">
    <property type="entry name" value="AS_sf"/>
</dbReference>
<dbReference type="PANTHER" id="PTHR11895">
    <property type="entry name" value="TRANSAMIDASE"/>
    <property type="match status" value="1"/>
</dbReference>
<keyword evidence="1" id="KW-0812">Transmembrane</keyword>
<evidence type="ECO:0000259" key="2">
    <source>
        <dbReference type="Pfam" id="PF01425"/>
    </source>
</evidence>
<accession>A0A394DCH8</accession>
<feature type="domain" description="Amidase" evidence="2">
    <location>
        <begin position="100"/>
        <end position="190"/>
    </location>
</feature>
<dbReference type="SUPFAM" id="SSF75304">
    <property type="entry name" value="Amidase signature (AS) enzymes"/>
    <property type="match status" value="1"/>
</dbReference>
<sequence>MTGILIKIFTLFLECPIIGTLLLYILKGNNLIHMLITNADLEESPLYVPLHHFKDIEEKEVESLDSSLSPPEKVAERFITAVDESGKPPIQMGFFIHYNGDDILRQANESTMRYQKGKPISVLDGNLVAIKDEIDCLPYPTTGGTKWLHNERHCTDDACCVKHLRLCGAVLFGKTNMHELGSGTRRINPHYRVLSLNWTVGMVGIPAGTVEDALIT</sequence>
<keyword evidence="1" id="KW-0472">Membrane</keyword>
<evidence type="ECO:0000256" key="1">
    <source>
        <dbReference type="SAM" id="Phobius"/>
    </source>
</evidence>
<dbReference type="Gene3D" id="3.90.1300.10">
    <property type="entry name" value="Amidase signature (AS) domain"/>
    <property type="match status" value="1"/>
</dbReference>
<keyword evidence="4" id="KW-1185">Reference proteome</keyword>
<organism evidence="3 4">
    <name type="scientific">Lupinus angustifolius</name>
    <name type="common">Narrow-leaved blue lupine</name>
    <dbReference type="NCBI Taxonomy" id="3871"/>
    <lineage>
        <taxon>Eukaryota</taxon>
        <taxon>Viridiplantae</taxon>
        <taxon>Streptophyta</taxon>
        <taxon>Embryophyta</taxon>
        <taxon>Tracheophyta</taxon>
        <taxon>Spermatophyta</taxon>
        <taxon>Magnoliopsida</taxon>
        <taxon>eudicotyledons</taxon>
        <taxon>Gunneridae</taxon>
        <taxon>Pentapetalae</taxon>
        <taxon>rosids</taxon>
        <taxon>fabids</taxon>
        <taxon>Fabales</taxon>
        <taxon>Fabaceae</taxon>
        <taxon>Papilionoideae</taxon>
        <taxon>50 kb inversion clade</taxon>
        <taxon>genistoids sensu lato</taxon>
        <taxon>core genistoids</taxon>
        <taxon>Genisteae</taxon>
        <taxon>Lupinus</taxon>
    </lineage>
</organism>
<proteinExistence type="predicted"/>
<feature type="transmembrane region" description="Helical" evidence="1">
    <location>
        <begin position="6"/>
        <end position="26"/>
    </location>
</feature>
<dbReference type="STRING" id="3871.A0A394DCH8"/>
<keyword evidence="1" id="KW-1133">Transmembrane helix</keyword>
<reference evidence="3 4" key="1">
    <citation type="journal article" date="2017" name="Plant Biotechnol. J.">
        <title>A comprehensive draft genome sequence for lupin (Lupinus angustifolius), an emerging health food: insights into plant-microbe interactions and legume evolution.</title>
        <authorList>
            <person name="Hane J.K."/>
            <person name="Ming Y."/>
            <person name="Kamphuis L.G."/>
            <person name="Nelson M.N."/>
            <person name="Garg G."/>
            <person name="Atkins C.A."/>
            <person name="Bayer P.E."/>
            <person name="Bravo A."/>
            <person name="Bringans S."/>
            <person name="Cannon S."/>
            <person name="Edwards D."/>
            <person name="Foley R."/>
            <person name="Gao L.L."/>
            <person name="Harrison M.J."/>
            <person name="Huang W."/>
            <person name="Hurgobin B."/>
            <person name="Li S."/>
            <person name="Liu C.W."/>
            <person name="McGrath A."/>
            <person name="Morahan G."/>
            <person name="Murray J."/>
            <person name="Weller J."/>
            <person name="Jian J."/>
            <person name="Singh K.B."/>
        </authorList>
    </citation>
    <scope>NUCLEOTIDE SEQUENCE [LARGE SCALE GENOMIC DNA]</scope>
    <source>
        <strain evidence="4">cv. Tanjil</strain>
        <tissue evidence="3">Whole plant</tissue>
    </source>
</reference>
<gene>
    <name evidence="3" type="ORF">TanjilG_26712</name>
</gene>
<evidence type="ECO:0000313" key="3">
    <source>
        <dbReference type="EMBL" id="OIW20978.1"/>
    </source>
</evidence>